<proteinExistence type="predicted"/>
<name>F1AXF8_ORFV</name>
<organismHost>
    <name type="scientific">Homo sapiens</name>
    <name type="common">Human</name>
    <dbReference type="NCBI Taxonomy" id="9606"/>
</organismHost>
<organismHost>
    <name type="scientific">Ovis aries</name>
    <name type="common">Sheep</name>
    <dbReference type="NCBI Taxonomy" id="9940"/>
</organismHost>
<feature type="compositionally biased region" description="Basic residues" evidence="1">
    <location>
        <begin position="51"/>
        <end position="64"/>
    </location>
</feature>
<dbReference type="EMBL" id="HM133903">
    <property type="protein sequence ID" value="ADY76827.1"/>
    <property type="molecule type" value="Genomic_DNA"/>
</dbReference>
<feature type="compositionally biased region" description="Basic and acidic residues" evidence="1">
    <location>
        <begin position="40"/>
        <end position="50"/>
    </location>
</feature>
<protein>
    <submittedName>
        <fullName evidence="2">PP262</fullName>
    </submittedName>
</protein>
<organism evidence="2 3">
    <name type="scientific">Orf virus</name>
    <name type="common">ORFV</name>
    <dbReference type="NCBI Taxonomy" id="10258"/>
    <lineage>
        <taxon>Viruses</taxon>
        <taxon>Varidnaviria</taxon>
        <taxon>Bamfordvirae</taxon>
        <taxon>Nucleocytoviricota</taxon>
        <taxon>Pokkesviricetes</taxon>
        <taxon>Chitovirales</taxon>
        <taxon>Poxviridae</taxon>
        <taxon>Chordopoxvirinae</taxon>
        <taxon>Parapoxvirus</taxon>
        <taxon>Parapoxvirus orf</taxon>
    </lineage>
</organism>
<dbReference type="Proteomes" id="UP000103309">
    <property type="component" value="Segment"/>
</dbReference>
<feature type="compositionally biased region" description="Basic and acidic residues" evidence="1">
    <location>
        <begin position="23"/>
        <end position="33"/>
    </location>
</feature>
<sequence length="142" mass="15661">MDRRARLLHGPRAGRLRAAAGVDAHRPERDRRGQQLGLRAGDRDAAEQLRRGRLRRRGRHKRQRVRDQLRLLQHAPGRDNVQHGTPADVRLHGHLGPLGAQRPPAALQPGARKRNAAVPAGGSRASEAVHSRGLHGAWRAAL</sequence>
<reference evidence="2 3" key="1">
    <citation type="submission" date="2010-04" db="EMBL/GenBank/DDBJ databases">
        <title>Novel immune-modulators identified by a rapid, functional screen of the Parapox virus genome.</title>
        <authorList>
            <person name="McGuire M.J."/>
            <person name="Sykes K.F."/>
            <person name="Johnston S.A."/>
        </authorList>
    </citation>
    <scope>NUCLEOTIDE SEQUENCE [LARGE SCALE GENOMIC DNA]</scope>
    <source>
        <strain evidence="2">D1701</strain>
    </source>
</reference>
<organismHost>
    <name type="scientific">Capra hircus</name>
    <name type="common">Goat</name>
    <dbReference type="NCBI Taxonomy" id="9925"/>
</organismHost>
<evidence type="ECO:0000313" key="3">
    <source>
        <dbReference type="Proteomes" id="UP000103309"/>
    </source>
</evidence>
<feature type="compositionally biased region" description="Basic residues" evidence="1">
    <location>
        <begin position="1"/>
        <end position="15"/>
    </location>
</feature>
<evidence type="ECO:0000313" key="2">
    <source>
        <dbReference type="EMBL" id="ADY76827.1"/>
    </source>
</evidence>
<feature type="region of interest" description="Disordered" evidence="1">
    <location>
        <begin position="1"/>
        <end position="142"/>
    </location>
</feature>
<evidence type="ECO:0000256" key="1">
    <source>
        <dbReference type="SAM" id="MobiDB-lite"/>
    </source>
</evidence>
<accession>F1AXF8</accession>